<reference evidence="1 2" key="1">
    <citation type="submission" date="2018-06" db="EMBL/GenBank/DDBJ databases">
        <title>Genomic Encyclopedia of Type Strains, Phase IV (KMG-IV): sequencing the most valuable type-strain genomes for metagenomic binning, comparative biology and taxonomic classification.</title>
        <authorList>
            <person name="Goeker M."/>
        </authorList>
    </citation>
    <scope>NUCLEOTIDE SEQUENCE [LARGE SCALE GENOMIC DNA]</scope>
    <source>
        <strain evidence="1 2">DSM 24875</strain>
    </source>
</reference>
<dbReference type="OrthoDB" id="8420607at2"/>
<keyword evidence="2" id="KW-1185">Reference proteome</keyword>
<proteinExistence type="predicted"/>
<name>A0A366EHI0_9HYPH</name>
<dbReference type="EMBL" id="QNRK01000058">
    <property type="protein sequence ID" value="RBP01180.1"/>
    <property type="molecule type" value="Genomic_DNA"/>
</dbReference>
<evidence type="ECO:0000313" key="1">
    <source>
        <dbReference type="EMBL" id="RBP01180.1"/>
    </source>
</evidence>
<comment type="caution">
    <text evidence="1">The sequence shown here is derived from an EMBL/GenBank/DDBJ whole genome shotgun (WGS) entry which is preliminary data.</text>
</comment>
<dbReference type="Proteomes" id="UP000253529">
    <property type="component" value="Unassembled WGS sequence"/>
</dbReference>
<sequence length="71" mass="8047">MPKSKATDMTAEQRAALRAYALSNGRFWKRRLWAAWINGADAKEREGSVLRQIRNTHGPSLLTRIGLSHLD</sequence>
<protein>
    <submittedName>
        <fullName evidence="1">Uncharacterized protein</fullName>
    </submittedName>
</protein>
<dbReference type="RefSeq" id="WP_147262975.1">
    <property type="nucleotide sequence ID" value="NZ_QNRK01000058.1"/>
</dbReference>
<accession>A0A366EHI0</accession>
<gene>
    <name evidence="1" type="ORF">DFR50_15810</name>
</gene>
<dbReference type="AlphaFoldDB" id="A0A366EHI0"/>
<organism evidence="1 2">
    <name type="scientific">Roseiarcus fermentans</name>
    <dbReference type="NCBI Taxonomy" id="1473586"/>
    <lineage>
        <taxon>Bacteria</taxon>
        <taxon>Pseudomonadati</taxon>
        <taxon>Pseudomonadota</taxon>
        <taxon>Alphaproteobacteria</taxon>
        <taxon>Hyphomicrobiales</taxon>
        <taxon>Roseiarcaceae</taxon>
        <taxon>Roseiarcus</taxon>
    </lineage>
</organism>
<evidence type="ECO:0000313" key="2">
    <source>
        <dbReference type="Proteomes" id="UP000253529"/>
    </source>
</evidence>